<dbReference type="Proteomes" id="UP000261340">
    <property type="component" value="Unplaced"/>
</dbReference>
<reference evidence="10" key="1">
    <citation type="submission" date="2025-08" db="UniProtKB">
        <authorList>
            <consortium name="Ensembl"/>
        </authorList>
    </citation>
    <scope>IDENTIFICATION</scope>
</reference>
<dbReference type="OMA" id="MEFAVSI"/>
<keyword evidence="4" id="KW-1015">Disulfide bond</keyword>
<evidence type="ECO:0000256" key="2">
    <source>
        <dbReference type="ARBA" id="ARBA00022729"/>
    </source>
</evidence>
<dbReference type="GeneTree" id="ENSGT01050000244843"/>
<feature type="signal peptide" evidence="8">
    <location>
        <begin position="1"/>
        <end position="23"/>
    </location>
</feature>
<proteinExistence type="predicted"/>
<dbReference type="GO" id="GO:0050863">
    <property type="term" value="P:regulation of T cell activation"/>
    <property type="evidence" value="ECO:0007669"/>
    <property type="project" value="UniProtKB-ARBA"/>
</dbReference>
<dbReference type="InterPro" id="IPR013106">
    <property type="entry name" value="Ig_V-set"/>
</dbReference>
<reference evidence="10" key="2">
    <citation type="submission" date="2025-09" db="UniProtKB">
        <authorList>
            <consortium name="Ensembl"/>
        </authorList>
    </citation>
    <scope>IDENTIFICATION</scope>
</reference>
<evidence type="ECO:0000259" key="9">
    <source>
        <dbReference type="PROSITE" id="PS50835"/>
    </source>
</evidence>
<dbReference type="SMART" id="SM00409">
    <property type="entry name" value="IG"/>
    <property type="match status" value="1"/>
</dbReference>
<dbReference type="Pfam" id="PF07686">
    <property type="entry name" value="V-set"/>
    <property type="match status" value="1"/>
</dbReference>
<dbReference type="InterPro" id="IPR050504">
    <property type="entry name" value="IgSF_BTN/MOG"/>
</dbReference>
<keyword evidence="7" id="KW-0812">Transmembrane</keyword>
<evidence type="ECO:0000313" key="11">
    <source>
        <dbReference type="Proteomes" id="UP000261340"/>
    </source>
</evidence>
<comment type="subcellular location">
    <subcellularLocation>
        <location evidence="1">Membrane</location>
    </subcellularLocation>
</comment>
<keyword evidence="7" id="KW-1133">Transmembrane helix</keyword>
<evidence type="ECO:0000256" key="1">
    <source>
        <dbReference type="ARBA" id="ARBA00004370"/>
    </source>
</evidence>
<sequence length="171" mass="19678">IMQVCLNCVFLVLNILLNNLVGSSQPTVALVGDDIILPCYLDPSMNASDRTVEWTKHGLEPRFVYVWRDGGELESKKNPSYKGRTSLFIHKLKHGDVSLNLLRVKLSDRGRFRCFVPDIGETLIELVVGKKHLIFINERTRKATQYLVLLLSVIFYTLIFLFFLEHLGKKW</sequence>
<protein>
    <recommendedName>
        <fullName evidence="9">Ig-like domain-containing protein</fullName>
    </recommendedName>
</protein>
<feature type="transmembrane region" description="Helical" evidence="7">
    <location>
        <begin position="146"/>
        <end position="164"/>
    </location>
</feature>
<keyword evidence="6" id="KW-0393">Immunoglobulin domain</keyword>
<evidence type="ECO:0000256" key="7">
    <source>
        <dbReference type="SAM" id="Phobius"/>
    </source>
</evidence>
<dbReference type="STRING" id="61819.ENSACIP00000015148"/>
<keyword evidence="11" id="KW-1185">Reference proteome</keyword>
<evidence type="ECO:0000256" key="3">
    <source>
        <dbReference type="ARBA" id="ARBA00023136"/>
    </source>
</evidence>
<dbReference type="Gene3D" id="2.60.40.10">
    <property type="entry name" value="Immunoglobulins"/>
    <property type="match status" value="1"/>
</dbReference>
<dbReference type="InterPro" id="IPR036179">
    <property type="entry name" value="Ig-like_dom_sf"/>
</dbReference>
<evidence type="ECO:0000313" key="10">
    <source>
        <dbReference type="Ensembl" id="ENSACIP00000015148.1"/>
    </source>
</evidence>
<dbReference type="InterPro" id="IPR013783">
    <property type="entry name" value="Ig-like_fold"/>
</dbReference>
<evidence type="ECO:0000256" key="6">
    <source>
        <dbReference type="ARBA" id="ARBA00023319"/>
    </source>
</evidence>
<dbReference type="Ensembl" id="ENSACIT00000015556.1">
    <property type="protein sequence ID" value="ENSACIP00000015148.1"/>
    <property type="gene ID" value="ENSACIG00000011778.1"/>
</dbReference>
<dbReference type="InterPro" id="IPR007110">
    <property type="entry name" value="Ig-like_dom"/>
</dbReference>
<dbReference type="SUPFAM" id="SSF48726">
    <property type="entry name" value="Immunoglobulin"/>
    <property type="match status" value="1"/>
</dbReference>
<name>A0A3Q0RZS5_AMPCI</name>
<dbReference type="GO" id="GO:0001817">
    <property type="term" value="P:regulation of cytokine production"/>
    <property type="evidence" value="ECO:0007669"/>
    <property type="project" value="TreeGrafter"/>
</dbReference>
<dbReference type="FunFam" id="2.60.40.10:FF:000142">
    <property type="entry name" value="V-set domain-containing T-cell activation inhibitor 1"/>
    <property type="match status" value="1"/>
</dbReference>
<dbReference type="GO" id="GO:0005102">
    <property type="term" value="F:signaling receptor binding"/>
    <property type="evidence" value="ECO:0007669"/>
    <property type="project" value="TreeGrafter"/>
</dbReference>
<dbReference type="InterPro" id="IPR003599">
    <property type="entry name" value="Ig_sub"/>
</dbReference>
<dbReference type="GO" id="GO:0050852">
    <property type="term" value="P:T cell receptor signaling pathway"/>
    <property type="evidence" value="ECO:0007669"/>
    <property type="project" value="TreeGrafter"/>
</dbReference>
<dbReference type="GO" id="GO:0009897">
    <property type="term" value="C:external side of plasma membrane"/>
    <property type="evidence" value="ECO:0007669"/>
    <property type="project" value="TreeGrafter"/>
</dbReference>
<keyword evidence="5" id="KW-0325">Glycoprotein</keyword>
<dbReference type="PANTHER" id="PTHR24100:SF151">
    <property type="entry name" value="ICOS LIGAND"/>
    <property type="match status" value="1"/>
</dbReference>
<dbReference type="PANTHER" id="PTHR24100">
    <property type="entry name" value="BUTYROPHILIN"/>
    <property type="match status" value="1"/>
</dbReference>
<accession>A0A3Q0RZS5</accession>
<keyword evidence="2 8" id="KW-0732">Signal</keyword>
<keyword evidence="3 7" id="KW-0472">Membrane</keyword>
<dbReference type="AlphaFoldDB" id="A0A3Q0RZS5"/>
<dbReference type="PROSITE" id="PS50835">
    <property type="entry name" value="IG_LIKE"/>
    <property type="match status" value="1"/>
</dbReference>
<dbReference type="GO" id="GO:1903037">
    <property type="term" value="P:regulation of leukocyte cell-cell adhesion"/>
    <property type="evidence" value="ECO:0007669"/>
    <property type="project" value="UniProtKB-ARBA"/>
</dbReference>
<evidence type="ECO:0000256" key="5">
    <source>
        <dbReference type="ARBA" id="ARBA00023180"/>
    </source>
</evidence>
<feature type="domain" description="Ig-like" evidence="9">
    <location>
        <begin position="32"/>
        <end position="116"/>
    </location>
</feature>
<feature type="chain" id="PRO_5018530056" description="Ig-like domain-containing protein" evidence="8">
    <location>
        <begin position="24"/>
        <end position="171"/>
    </location>
</feature>
<evidence type="ECO:0000256" key="8">
    <source>
        <dbReference type="SAM" id="SignalP"/>
    </source>
</evidence>
<organism evidence="10 11">
    <name type="scientific">Amphilophus citrinellus</name>
    <name type="common">Midas cichlid</name>
    <name type="synonym">Cichlasoma citrinellum</name>
    <dbReference type="NCBI Taxonomy" id="61819"/>
    <lineage>
        <taxon>Eukaryota</taxon>
        <taxon>Metazoa</taxon>
        <taxon>Chordata</taxon>
        <taxon>Craniata</taxon>
        <taxon>Vertebrata</taxon>
        <taxon>Euteleostomi</taxon>
        <taxon>Actinopterygii</taxon>
        <taxon>Neopterygii</taxon>
        <taxon>Teleostei</taxon>
        <taxon>Neoteleostei</taxon>
        <taxon>Acanthomorphata</taxon>
        <taxon>Ovalentaria</taxon>
        <taxon>Cichlomorphae</taxon>
        <taxon>Cichliformes</taxon>
        <taxon>Cichlidae</taxon>
        <taxon>New World cichlids</taxon>
        <taxon>Cichlasomatinae</taxon>
        <taxon>Heroini</taxon>
        <taxon>Amphilophus</taxon>
    </lineage>
</organism>
<evidence type="ECO:0000256" key="4">
    <source>
        <dbReference type="ARBA" id="ARBA00023157"/>
    </source>
</evidence>